<dbReference type="OrthoDB" id="5234772at2759"/>
<dbReference type="EMBL" id="CU633899">
    <property type="protein sequence ID" value="CAP68156.1"/>
    <property type="molecule type" value="Genomic_DNA"/>
</dbReference>
<proteinExistence type="predicted"/>
<dbReference type="Proteomes" id="UP000001197">
    <property type="component" value="Chromosome 1"/>
</dbReference>
<sequence>MTAILLQCALAAAQDARFDSEASAIQQNHRATHGDDPLIACSSCYGSLLDLYKARYFNCPPADLLKDPSLSSQGEWFTSAPPSFLEKLADLIEKAKQYQIHPGLLDEHVKKQKERWYADSLTTLRLRSMGQDEDKAAIAEQLERFTAGSAPIEELMTAVSTSLKKLSGSENPPIDDLSKRLLAATNHTERIEVLKEALFATPSQPTDGSPSGEVPEVHAKYYNMLAQENASMEQVKDAILSDHQRLSSAQDEIKKVEARLAELRRGQAAYELEKAKKAENKKRLAEQQRSVIPDGLTNLPPCSVCRNPVNPSSFRLCTVCALLSGYELEGAEMTVYCGFECEHEGYVSLPFPPGCLLSSWKILMLFSPSEKSSQGSQLFRRSYMCSRSYTKMSDVLATPADVRFCKECVVNLKKPTAWCSPACVRAHYAQHHGKVHVGGAADGDDRMDTNGGLEGVDFDSQHYTISLADAVKEWEARNGGVRLEE</sequence>
<evidence type="ECO:0000313" key="4">
    <source>
        <dbReference type="Proteomes" id="UP000001197"/>
    </source>
</evidence>
<keyword evidence="1" id="KW-0175">Coiled coil</keyword>
<reference evidence="2" key="2">
    <citation type="submission" date="2008-07" db="EMBL/GenBank/DDBJ databases">
        <authorList>
            <person name="Genoscope - CEA"/>
        </authorList>
    </citation>
    <scope>NUCLEOTIDE SEQUENCE</scope>
    <source>
        <strain evidence="2">S mat+</strain>
    </source>
</reference>
<protein>
    <submittedName>
        <fullName evidence="2">Podospora anserina S mat+ genomic DNA chromosome 1, supercontig 4</fullName>
    </submittedName>
</protein>
<gene>
    <name evidence="2" type="ORF">PODANS_1_20210</name>
</gene>
<feature type="coiled-coil region" evidence="1">
    <location>
        <begin position="246"/>
        <end position="288"/>
    </location>
</feature>
<reference evidence="2 4" key="1">
    <citation type="journal article" date="2008" name="Genome Biol.">
        <title>The genome sequence of the model ascomycete fungus Podospora anserina.</title>
        <authorList>
            <person name="Espagne E."/>
            <person name="Lespinet O."/>
            <person name="Malagnac F."/>
            <person name="Da Silva C."/>
            <person name="Jaillon O."/>
            <person name="Porcel B.M."/>
            <person name="Couloux A."/>
            <person name="Aury J.-M."/>
            <person name="Segurens B."/>
            <person name="Poulain J."/>
            <person name="Anthouard V."/>
            <person name="Grossetete S."/>
            <person name="Khalili H."/>
            <person name="Coppin E."/>
            <person name="Dequard-Chablat M."/>
            <person name="Picard M."/>
            <person name="Contamine V."/>
            <person name="Arnaise S."/>
            <person name="Bourdais A."/>
            <person name="Berteaux-Lecellier V."/>
            <person name="Gautheret D."/>
            <person name="de Vries R.P."/>
            <person name="Battaglia E."/>
            <person name="Coutinho P.M."/>
            <person name="Danchin E.G.J."/>
            <person name="Henrissat B."/>
            <person name="El Khoury R."/>
            <person name="Sainsard-Chanet A."/>
            <person name="Boivin A."/>
            <person name="Pinan-Lucarre B."/>
            <person name="Sellem C.H."/>
            <person name="Debuchy R."/>
            <person name="Wincker P."/>
            <person name="Weissenbach J."/>
            <person name="Silar P."/>
        </authorList>
    </citation>
    <scope>NUCLEOTIDE SEQUENCE [LARGE SCALE GENOMIC DNA]</scope>
    <source>
        <strain evidence="4">S / ATCC MYA-4624 / DSM 980 / FGSC 10383</strain>
        <strain evidence="2">S mat+</strain>
    </source>
</reference>
<evidence type="ECO:0000256" key="1">
    <source>
        <dbReference type="SAM" id="Coils"/>
    </source>
</evidence>
<dbReference type="GeneID" id="6191479"/>
<keyword evidence="4" id="KW-1185">Reference proteome</keyword>
<evidence type="ECO:0000313" key="2">
    <source>
        <dbReference type="EMBL" id="CAP68156.1"/>
    </source>
</evidence>
<reference evidence="3" key="4">
    <citation type="submission" date="2015-04" db="EMBL/GenBank/DDBJ databases">
        <title>Maintaining two mating types: Structure of the mating type locus and its role in heterokaryosis in Podospora anserina.</title>
        <authorList>
            <person name="Grognet P."/>
            <person name="Bidard F."/>
            <person name="Kuchly C."/>
            <person name="Chan Ho Tong L."/>
            <person name="Coppin E."/>
            <person name="Ait Benkhali J."/>
            <person name="Couloux A."/>
            <person name="Wincker P."/>
            <person name="Debuchy R."/>
            <person name="Silar P."/>
        </authorList>
    </citation>
    <scope>NUCLEOTIDE SEQUENCE</scope>
</reference>
<accession>B2AUT3</accession>
<dbReference type="eggNOG" id="ENOG502RVVP">
    <property type="taxonomic scope" value="Eukaryota"/>
</dbReference>
<dbReference type="KEGG" id="pan:PODANSg4518"/>
<name>B2AUT3_PODAN</name>
<organism evidence="2">
    <name type="scientific">Podospora anserina (strain S / ATCC MYA-4624 / DSM 980 / FGSC 10383)</name>
    <name type="common">Pleurage anserina</name>
    <dbReference type="NCBI Taxonomy" id="515849"/>
    <lineage>
        <taxon>Eukaryota</taxon>
        <taxon>Fungi</taxon>
        <taxon>Dikarya</taxon>
        <taxon>Ascomycota</taxon>
        <taxon>Pezizomycotina</taxon>
        <taxon>Sordariomycetes</taxon>
        <taxon>Sordariomycetidae</taxon>
        <taxon>Sordariales</taxon>
        <taxon>Podosporaceae</taxon>
        <taxon>Podospora</taxon>
        <taxon>Podospora anserina</taxon>
    </lineage>
</organism>
<evidence type="ECO:0000313" key="3">
    <source>
        <dbReference type="EMBL" id="CDP24410.1"/>
    </source>
</evidence>
<dbReference type="EMBL" id="FO904936">
    <property type="protein sequence ID" value="CDP24410.1"/>
    <property type="molecule type" value="Genomic_DNA"/>
</dbReference>
<dbReference type="HOGENOM" id="CLU_033919_0_0_1"/>
<dbReference type="RefSeq" id="XP_001907485.1">
    <property type="nucleotide sequence ID" value="XM_001907450.1"/>
</dbReference>
<reference evidence="4" key="3">
    <citation type="journal article" date="2014" name="Genetics">
        <title>Maintaining two mating types: Structure of the mating type locus and its role in heterokaryosis in Podospora anserina.</title>
        <authorList>
            <person name="Grognet P."/>
            <person name="Bidard F."/>
            <person name="Kuchly C."/>
            <person name="Tong L.C.H."/>
            <person name="Coppin E."/>
            <person name="Benkhali J.A."/>
            <person name="Couloux A."/>
            <person name="Wincker P."/>
            <person name="Debuchy R."/>
            <person name="Silar P."/>
        </authorList>
    </citation>
    <scope>GENOME REANNOTATION</scope>
    <source>
        <strain evidence="4">S / ATCC MYA-4624 / DSM 980 / FGSC 10383</strain>
    </source>
</reference>
<dbReference type="VEuPathDB" id="FungiDB:PODANS_1_20210"/>
<dbReference type="AlphaFoldDB" id="B2AUT3"/>